<keyword evidence="1" id="KW-0812">Transmembrane</keyword>
<dbReference type="RefSeq" id="WP_007660856.1">
    <property type="nucleotide sequence ID" value="NZ_FTNM01000001.1"/>
</dbReference>
<feature type="transmembrane region" description="Helical" evidence="1">
    <location>
        <begin position="140"/>
        <end position="161"/>
    </location>
</feature>
<keyword evidence="1" id="KW-1133">Transmembrane helix</keyword>
<evidence type="ECO:0000313" key="2">
    <source>
        <dbReference type="EMBL" id="SIQ68314.1"/>
    </source>
</evidence>
<organism evidence="2 3">
    <name type="scientific">Pontibacter lucknowensis</name>
    <dbReference type="NCBI Taxonomy" id="1077936"/>
    <lineage>
        <taxon>Bacteria</taxon>
        <taxon>Pseudomonadati</taxon>
        <taxon>Bacteroidota</taxon>
        <taxon>Cytophagia</taxon>
        <taxon>Cytophagales</taxon>
        <taxon>Hymenobacteraceae</taxon>
        <taxon>Pontibacter</taxon>
    </lineage>
</organism>
<reference evidence="3" key="1">
    <citation type="submission" date="2017-01" db="EMBL/GenBank/DDBJ databases">
        <authorList>
            <person name="Varghese N."/>
            <person name="Submissions S."/>
        </authorList>
    </citation>
    <scope>NUCLEOTIDE SEQUENCE [LARGE SCALE GENOMIC DNA]</scope>
    <source>
        <strain evidence="3">DM9</strain>
    </source>
</reference>
<name>A0A1N6URQ9_9BACT</name>
<dbReference type="OrthoDB" id="850906at2"/>
<sequence>MIDILKSLLLSFIAVAILLPVLRYALRRLSPAGQQAKLSADESRYLQKKEWQLTLAYFVFASVLSVFFSGALAMLSSILHLSSEQMFVMTPNFKAFFAPGLLLGLTVALLPLRLSQSTLLNQDYDLYKQYLRQQEGLRSIRLYSILFGVMLGFSLVVLWFAMRWHVNVDENQVQVTNLLNQERTYPHAAIESIHYMGTEGEYLITFEDQTVLNTAYLKPVSLDMIALMADRSGKRVIR</sequence>
<dbReference type="Proteomes" id="UP000185924">
    <property type="component" value="Unassembled WGS sequence"/>
</dbReference>
<keyword evidence="3" id="KW-1185">Reference proteome</keyword>
<proteinExistence type="predicted"/>
<evidence type="ECO:0000256" key="1">
    <source>
        <dbReference type="SAM" id="Phobius"/>
    </source>
</evidence>
<feature type="transmembrane region" description="Helical" evidence="1">
    <location>
        <begin position="93"/>
        <end position="112"/>
    </location>
</feature>
<protein>
    <submittedName>
        <fullName evidence="2">Uncharacterized protein</fullName>
    </submittedName>
</protein>
<keyword evidence="1" id="KW-0472">Membrane</keyword>
<dbReference type="EMBL" id="FTNM01000001">
    <property type="protein sequence ID" value="SIQ68314.1"/>
    <property type="molecule type" value="Genomic_DNA"/>
</dbReference>
<dbReference type="AlphaFoldDB" id="A0A1N6URQ9"/>
<feature type="transmembrane region" description="Helical" evidence="1">
    <location>
        <begin position="55"/>
        <end position="81"/>
    </location>
</feature>
<accession>A0A1N6URQ9</accession>
<evidence type="ECO:0000313" key="3">
    <source>
        <dbReference type="Proteomes" id="UP000185924"/>
    </source>
</evidence>
<dbReference type="STRING" id="1077936.SAMN05421545_1035"/>
<gene>
    <name evidence="2" type="ORF">SAMN05421545_1035</name>
</gene>